<evidence type="ECO:0000256" key="4">
    <source>
        <dbReference type="ARBA" id="ARBA00023306"/>
    </source>
</evidence>
<gene>
    <name evidence="6" type="primary">minC</name>
    <name evidence="9" type="ORF">B4121_0728</name>
</gene>
<dbReference type="InterPro" id="IPR016098">
    <property type="entry name" value="CAP/MinC_C"/>
</dbReference>
<dbReference type="AlphaFoldDB" id="A0A7Z0X0N9"/>
<proteinExistence type="inferred from homology"/>
<dbReference type="Pfam" id="PF03775">
    <property type="entry name" value="MinC_C"/>
    <property type="match status" value="1"/>
</dbReference>
<dbReference type="PANTHER" id="PTHR34108:SF1">
    <property type="entry name" value="SEPTUM SITE-DETERMINING PROTEIN MINC"/>
    <property type="match status" value="1"/>
</dbReference>
<dbReference type="NCBIfam" id="TIGR01222">
    <property type="entry name" value="minC"/>
    <property type="match status" value="1"/>
</dbReference>
<evidence type="ECO:0000256" key="2">
    <source>
        <dbReference type="ARBA" id="ARBA00022618"/>
    </source>
</evidence>
<comment type="subunit">
    <text evidence="5 6">Interacts with MinD and FtsZ.</text>
</comment>
<dbReference type="InterPro" id="IPR013033">
    <property type="entry name" value="MinC"/>
</dbReference>
<evidence type="ECO:0000313" key="10">
    <source>
        <dbReference type="Proteomes" id="UP000185604"/>
    </source>
</evidence>
<evidence type="ECO:0000256" key="6">
    <source>
        <dbReference type="HAMAP-Rule" id="MF_00267"/>
    </source>
</evidence>
<comment type="caution">
    <text evidence="9">The sequence shown here is derived from an EMBL/GenBank/DDBJ whole genome shotgun (WGS) entry which is preliminary data.</text>
</comment>
<dbReference type="PANTHER" id="PTHR34108">
    <property type="entry name" value="SEPTUM SITE-DETERMINING PROTEIN MINC"/>
    <property type="match status" value="1"/>
</dbReference>
<dbReference type="HAMAP" id="MF_00267">
    <property type="entry name" value="MinC"/>
    <property type="match status" value="1"/>
</dbReference>
<dbReference type="InterPro" id="IPR036145">
    <property type="entry name" value="MinC_C_sf"/>
</dbReference>
<dbReference type="GO" id="GO:0000902">
    <property type="term" value="P:cell morphogenesis"/>
    <property type="evidence" value="ECO:0007669"/>
    <property type="project" value="InterPro"/>
</dbReference>
<dbReference type="EMBL" id="LKPO01000004">
    <property type="protein sequence ID" value="OLF96517.1"/>
    <property type="molecule type" value="Genomic_DNA"/>
</dbReference>
<sequence>MSRCRKEYDVEVNTVKTQKQQYVTIKGTKNGLTLHLDDTCSFEELLYGLQDMLSLEHYMDGKGQKISVLVKLGHRYVTEEQEQILTDVITEKQNLFIHSIESEVMTKDEANRLKAESEIISVAKIVRSGQVLETEGDLLLIGDVNPGGMVKAGGNIFILGSLRGIAHAGFNGNKRAVIAASDMRPTQLRINHVLNRSPDHIQEGNDMECAYLDENENMVIDRLQQLAHLRPSLTRLEGGM</sequence>
<protein>
    <recommendedName>
        <fullName evidence="6">Probable septum site-determining protein MinC</fullName>
    </recommendedName>
</protein>
<evidence type="ECO:0000256" key="5">
    <source>
        <dbReference type="ARBA" id="ARBA00046874"/>
    </source>
</evidence>
<name>A0A7Z0X0N9_9BACI</name>
<dbReference type="InterPro" id="IPR005526">
    <property type="entry name" value="Septum_form_inhib_MinC_C"/>
</dbReference>
<evidence type="ECO:0000313" key="9">
    <source>
        <dbReference type="EMBL" id="OLF96517.1"/>
    </source>
</evidence>
<keyword evidence="2 6" id="KW-0132">Cell division</keyword>
<comment type="function">
    <text evidence="6">Cell division inhibitor that blocks the formation of polar Z ring septums. Rapidly oscillates between the poles of the cell to destabilize FtsZ filaments that have formed before they mature into polar Z rings. Prevents FtsZ polymerization.</text>
</comment>
<dbReference type="GO" id="GO:1901891">
    <property type="term" value="P:regulation of cell septum assembly"/>
    <property type="evidence" value="ECO:0007669"/>
    <property type="project" value="InterPro"/>
</dbReference>
<evidence type="ECO:0000259" key="8">
    <source>
        <dbReference type="Pfam" id="PF22642"/>
    </source>
</evidence>
<feature type="domain" description="Septum site-determining protein MinC N-terminal" evidence="8">
    <location>
        <begin position="23"/>
        <end position="100"/>
    </location>
</feature>
<keyword evidence="4 6" id="KW-0131">Cell cycle</keyword>
<dbReference type="Proteomes" id="UP000185604">
    <property type="component" value="Unassembled WGS sequence"/>
</dbReference>
<dbReference type="Gene3D" id="2.160.20.70">
    <property type="match status" value="1"/>
</dbReference>
<evidence type="ECO:0000259" key="7">
    <source>
        <dbReference type="Pfam" id="PF03775"/>
    </source>
</evidence>
<reference evidence="9 10" key="1">
    <citation type="journal article" date="2016" name="Front. Microbiol.">
        <title>High-Level Heat Resistance of Spores of Bacillus amyloliquefaciens and Bacillus licheniformis Results from the Presence of a spoVA Operon in a Tn1546 Transposon.</title>
        <authorList>
            <person name="Berendsen E.M."/>
            <person name="Koning R.A."/>
            <person name="Boekhorst J."/>
            <person name="de Jong A."/>
            <person name="Kuipers O.P."/>
            <person name="Wells-Bennik M.H."/>
        </authorList>
    </citation>
    <scope>NUCLEOTIDE SEQUENCE [LARGE SCALE GENOMIC DNA]</scope>
    <source>
        <strain evidence="9 10">B4121</strain>
    </source>
</reference>
<dbReference type="Gene3D" id="3.30.160.540">
    <property type="match status" value="1"/>
</dbReference>
<comment type="similarity">
    <text evidence="1 6">Belongs to the MinC family.</text>
</comment>
<evidence type="ECO:0000256" key="1">
    <source>
        <dbReference type="ARBA" id="ARBA00006291"/>
    </source>
</evidence>
<dbReference type="Pfam" id="PF22642">
    <property type="entry name" value="MinC_N_1"/>
    <property type="match status" value="1"/>
</dbReference>
<dbReference type="SUPFAM" id="SSF63848">
    <property type="entry name" value="Cell-division inhibitor MinC, C-terminal domain"/>
    <property type="match status" value="1"/>
</dbReference>
<keyword evidence="3 6" id="KW-0717">Septation</keyword>
<evidence type="ECO:0000256" key="3">
    <source>
        <dbReference type="ARBA" id="ARBA00023210"/>
    </source>
</evidence>
<accession>A0A7Z0X0N9</accession>
<dbReference type="GO" id="GO:0000917">
    <property type="term" value="P:division septum assembly"/>
    <property type="evidence" value="ECO:0007669"/>
    <property type="project" value="UniProtKB-KW"/>
</dbReference>
<feature type="domain" description="Septum formation inhibitor MinC C-terminal" evidence="7">
    <location>
        <begin position="122"/>
        <end position="220"/>
    </location>
</feature>
<dbReference type="InterPro" id="IPR055219">
    <property type="entry name" value="MinC_N_1"/>
</dbReference>
<organism evidence="9 10">
    <name type="scientific">Bacillus paralicheniformis</name>
    <dbReference type="NCBI Taxonomy" id="1648923"/>
    <lineage>
        <taxon>Bacteria</taxon>
        <taxon>Bacillati</taxon>
        <taxon>Bacillota</taxon>
        <taxon>Bacilli</taxon>
        <taxon>Bacillales</taxon>
        <taxon>Bacillaceae</taxon>
        <taxon>Bacillus</taxon>
    </lineage>
</organism>